<dbReference type="EMBL" id="JAWZYT010001275">
    <property type="protein sequence ID" value="KAK4313732.1"/>
    <property type="molecule type" value="Genomic_DNA"/>
</dbReference>
<dbReference type="PANTHER" id="PTHR10540:SF7">
    <property type="entry name" value="26S PROTEASOME NON-ATPASE REGULATORY SUBUNIT 7"/>
    <property type="match status" value="1"/>
</dbReference>
<feature type="compositionally biased region" description="Basic and acidic residues" evidence="3">
    <location>
        <begin position="260"/>
        <end position="310"/>
    </location>
</feature>
<dbReference type="InterPro" id="IPR000555">
    <property type="entry name" value="JAMM/MPN+_dom"/>
</dbReference>
<proteinExistence type="inferred from homology"/>
<name>A0AAE1PVG7_9EUCA</name>
<keyword evidence="2" id="KW-0647">Proteasome</keyword>
<keyword evidence="6" id="KW-1185">Reference proteome</keyword>
<dbReference type="Pfam" id="PF13012">
    <property type="entry name" value="MitMem_reg"/>
    <property type="match status" value="1"/>
</dbReference>
<dbReference type="Pfam" id="PF01398">
    <property type="entry name" value="JAB"/>
    <property type="match status" value="1"/>
</dbReference>
<evidence type="ECO:0000313" key="6">
    <source>
        <dbReference type="Proteomes" id="UP001292094"/>
    </source>
</evidence>
<dbReference type="SMART" id="SM00232">
    <property type="entry name" value="JAB_MPN"/>
    <property type="match status" value="1"/>
</dbReference>
<dbReference type="InterPro" id="IPR033858">
    <property type="entry name" value="MPN_RPN7_8"/>
</dbReference>
<reference evidence="5" key="1">
    <citation type="submission" date="2023-11" db="EMBL/GenBank/DDBJ databases">
        <title>Genome assemblies of two species of porcelain crab, Petrolisthes cinctipes and Petrolisthes manimaculis (Anomura: Porcellanidae).</title>
        <authorList>
            <person name="Angst P."/>
        </authorList>
    </citation>
    <scope>NUCLEOTIDE SEQUENCE</scope>
    <source>
        <strain evidence="5">PB745_02</strain>
        <tissue evidence="5">Gill</tissue>
    </source>
</reference>
<dbReference type="InterPro" id="IPR024969">
    <property type="entry name" value="EIF3F/CSN6-like_C"/>
</dbReference>
<dbReference type="GO" id="GO:0008237">
    <property type="term" value="F:metallopeptidase activity"/>
    <property type="evidence" value="ECO:0007669"/>
    <property type="project" value="InterPro"/>
</dbReference>
<dbReference type="InterPro" id="IPR037518">
    <property type="entry name" value="MPN"/>
</dbReference>
<protein>
    <recommendedName>
        <fullName evidence="4">MPN domain-containing protein</fullName>
    </recommendedName>
</protein>
<evidence type="ECO:0000256" key="1">
    <source>
        <dbReference type="ARBA" id="ARBA00008568"/>
    </source>
</evidence>
<evidence type="ECO:0000256" key="2">
    <source>
        <dbReference type="ARBA" id="ARBA00022942"/>
    </source>
</evidence>
<evidence type="ECO:0000259" key="4">
    <source>
        <dbReference type="PROSITE" id="PS50249"/>
    </source>
</evidence>
<dbReference type="Proteomes" id="UP001292094">
    <property type="component" value="Unassembled WGS sequence"/>
</dbReference>
<comment type="caution">
    <text evidence="5">The sequence shown here is derived from an EMBL/GenBank/DDBJ whole genome shotgun (WGS) entry which is preliminary data.</text>
</comment>
<organism evidence="5 6">
    <name type="scientific">Petrolisthes manimaculis</name>
    <dbReference type="NCBI Taxonomy" id="1843537"/>
    <lineage>
        <taxon>Eukaryota</taxon>
        <taxon>Metazoa</taxon>
        <taxon>Ecdysozoa</taxon>
        <taxon>Arthropoda</taxon>
        <taxon>Crustacea</taxon>
        <taxon>Multicrustacea</taxon>
        <taxon>Malacostraca</taxon>
        <taxon>Eumalacostraca</taxon>
        <taxon>Eucarida</taxon>
        <taxon>Decapoda</taxon>
        <taxon>Pleocyemata</taxon>
        <taxon>Anomura</taxon>
        <taxon>Galatheoidea</taxon>
        <taxon>Porcellanidae</taxon>
        <taxon>Petrolisthes</taxon>
    </lineage>
</organism>
<sequence length="310" mass="34773">MSKIGSTKRVVGVLLGSWRGKGVLDVSNSYAVPFDEDEKDKSVWFLDHDYLENKYNMFKKVNAREKIVGWYHTGPKLCQNDIAINDLVKRHCGNSVLVIIDAHASNIGLPTEAYYSVEEVHDDGTPTTKTFEHVASEIGAEEAEEVGVEHLLRDIKDTVVGSLGQRITTQLLGLRGLHKQLSEVANYLKQVVDGTLPVNHTIVYHLQDMFNLLPDVTNPNLVKSLYVKTNDQMLVVYLASLVRSVIALHNLINNKLANTDAEKKEGKDKDKDKDKKDGDKDKKDGDKDKKDGDKDKDDKKSDDKKSDDKK</sequence>
<dbReference type="GO" id="GO:0043161">
    <property type="term" value="P:proteasome-mediated ubiquitin-dependent protein catabolic process"/>
    <property type="evidence" value="ECO:0007669"/>
    <property type="project" value="TreeGrafter"/>
</dbReference>
<dbReference type="PROSITE" id="PS50249">
    <property type="entry name" value="MPN"/>
    <property type="match status" value="1"/>
</dbReference>
<dbReference type="Gene3D" id="3.40.140.10">
    <property type="entry name" value="Cytidine Deaminase, domain 2"/>
    <property type="match status" value="1"/>
</dbReference>
<accession>A0AAE1PVG7</accession>
<gene>
    <name evidence="5" type="ORF">Pmani_014953</name>
</gene>
<dbReference type="CDD" id="cd08062">
    <property type="entry name" value="MPN_RPN7_8"/>
    <property type="match status" value="1"/>
</dbReference>
<dbReference type="GO" id="GO:0005838">
    <property type="term" value="C:proteasome regulatory particle"/>
    <property type="evidence" value="ECO:0007669"/>
    <property type="project" value="InterPro"/>
</dbReference>
<dbReference type="AlphaFoldDB" id="A0AAE1PVG7"/>
<dbReference type="PANTHER" id="PTHR10540">
    <property type="entry name" value="EUKARYOTIC TRANSLATION INITIATION FACTOR 3 SUBUNIT F-RELATED"/>
    <property type="match status" value="1"/>
</dbReference>
<feature type="domain" description="MPN" evidence="4">
    <location>
        <begin position="1"/>
        <end position="120"/>
    </location>
</feature>
<comment type="similarity">
    <text evidence="1">Belongs to the peptidase M67A family.</text>
</comment>
<feature type="region of interest" description="Disordered" evidence="3">
    <location>
        <begin position="259"/>
        <end position="310"/>
    </location>
</feature>
<evidence type="ECO:0000256" key="3">
    <source>
        <dbReference type="SAM" id="MobiDB-lite"/>
    </source>
</evidence>
<evidence type="ECO:0000313" key="5">
    <source>
        <dbReference type="EMBL" id="KAK4313732.1"/>
    </source>
</evidence>